<name>A0A4V0YH67_9MICO</name>
<feature type="transmembrane region" description="Helical" evidence="1">
    <location>
        <begin position="402"/>
        <end position="419"/>
    </location>
</feature>
<feature type="transmembrane region" description="Helical" evidence="1">
    <location>
        <begin position="197"/>
        <end position="217"/>
    </location>
</feature>
<keyword evidence="1" id="KW-0812">Transmembrane</keyword>
<dbReference type="GO" id="GO:0016747">
    <property type="term" value="F:acyltransferase activity, transferring groups other than amino-acyl groups"/>
    <property type="evidence" value="ECO:0007669"/>
    <property type="project" value="InterPro"/>
</dbReference>
<feature type="transmembrane region" description="Helical" evidence="1">
    <location>
        <begin position="377"/>
        <end position="396"/>
    </location>
</feature>
<keyword evidence="3" id="KW-0012">Acyltransferase</keyword>
<keyword evidence="4" id="KW-1185">Reference proteome</keyword>
<dbReference type="AlphaFoldDB" id="A0A4V0YH67"/>
<accession>A0A4V0YH67</accession>
<feature type="transmembrane region" description="Helical" evidence="1">
    <location>
        <begin position="303"/>
        <end position="323"/>
    </location>
</feature>
<organism evidence="3 4">
    <name type="scientific">Agromyces protaetiae</name>
    <dbReference type="NCBI Taxonomy" id="2509455"/>
    <lineage>
        <taxon>Bacteria</taxon>
        <taxon>Bacillati</taxon>
        <taxon>Actinomycetota</taxon>
        <taxon>Actinomycetes</taxon>
        <taxon>Micrococcales</taxon>
        <taxon>Microbacteriaceae</taxon>
        <taxon>Agromyces</taxon>
    </lineage>
</organism>
<reference evidence="3 4" key="1">
    <citation type="submission" date="2019-01" db="EMBL/GenBank/DDBJ databases">
        <title>Genome sequencing of strain FW100M-8.</title>
        <authorList>
            <person name="Heo J."/>
            <person name="Kim S.-J."/>
            <person name="Kim J.-S."/>
            <person name="Hong S.-B."/>
            <person name="Kwon S.-W."/>
        </authorList>
    </citation>
    <scope>NUCLEOTIDE SEQUENCE [LARGE SCALE GENOMIC DNA]</scope>
    <source>
        <strain evidence="3 4">FW100M-8</strain>
    </source>
</reference>
<feature type="transmembrane region" description="Helical" evidence="1">
    <location>
        <begin position="23"/>
        <end position="44"/>
    </location>
</feature>
<dbReference type="KEGG" id="agf:ET445_10170"/>
<keyword evidence="3" id="KW-0808">Transferase</keyword>
<feature type="domain" description="Acyltransferase 3" evidence="2">
    <location>
        <begin position="21"/>
        <end position="354"/>
    </location>
</feature>
<feature type="transmembrane region" description="Helical" evidence="1">
    <location>
        <begin position="173"/>
        <end position="191"/>
    </location>
</feature>
<protein>
    <submittedName>
        <fullName evidence="3">Acyltransferase</fullName>
    </submittedName>
</protein>
<dbReference type="OrthoDB" id="8206682at2"/>
<evidence type="ECO:0000313" key="4">
    <source>
        <dbReference type="Proteomes" id="UP000291259"/>
    </source>
</evidence>
<feature type="transmembrane region" description="Helical" evidence="1">
    <location>
        <begin position="261"/>
        <end position="282"/>
    </location>
</feature>
<keyword evidence="1" id="KW-1133">Transmembrane helix</keyword>
<feature type="transmembrane region" description="Helical" evidence="1">
    <location>
        <begin position="335"/>
        <end position="357"/>
    </location>
</feature>
<evidence type="ECO:0000313" key="3">
    <source>
        <dbReference type="EMBL" id="QAY73651.1"/>
    </source>
</evidence>
<dbReference type="Proteomes" id="UP000291259">
    <property type="component" value="Chromosome"/>
</dbReference>
<feature type="transmembrane region" description="Helical" evidence="1">
    <location>
        <begin position="64"/>
        <end position="87"/>
    </location>
</feature>
<feature type="transmembrane region" description="Helical" evidence="1">
    <location>
        <begin position="108"/>
        <end position="131"/>
    </location>
</feature>
<feature type="transmembrane region" description="Helical" evidence="1">
    <location>
        <begin position="229"/>
        <end position="249"/>
    </location>
</feature>
<evidence type="ECO:0000256" key="1">
    <source>
        <dbReference type="SAM" id="Phobius"/>
    </source>
</evidence>
<keyword evidence="1" id="KW-0472">Membrane</keyword>
<dbReference type="Pfam" id="PF01757">
    <property type="entry name" value="Acyl_transf_3"/>
    <property type="match status" value="1"/>
</dbReference>
<evidence type="ECO:0000259" key="2">
    <source>
        <dbReference type="Pfam" id="PF01757"/>
    </source>
</evidence>
<dbReference type="EMBL" id="CP035491">
    <property type="protein sequence ID" value="QAY73651.1"/>
    <property type="molecule type" value="Genomic_DNA"/>
</dbReference>
<proteinExistence type="predicted"/>
<dbReference type="InterPro" id="IPR002656">
    <property type="entry name" value="Acyl_transf_3_dom"/>
</dbReference>
<gene>
    <name evidence="3" type="ORF">ET445_10170</name>
</gene>
<feature type="transmembrane region" description="Helical" evidence="1">
    <location>
        <begin position="147"/>
        <end position="166"/>
    </location>
</feature>
<dbReference type="RefSeq" id="WP_129191127.1">
    <property type="nucleotide sequence ID" value="NZ_CP035491.1"/>
</dbReference>
<sequence>MSNALTAAERAALIAKRDLVVDLARVFCVLLVVVIHLLMIGVGLDASGAIVMSRPLEAQTWFPAATWAGQIMPLFFALGGFTAYTSWRSTQRKGGDAWDFVRGRAMRLATPALPLFVFFAVALGIATIVGVDPVLLDGVATGTGSPLWFLAAFLIAQCLVPVFARLHERAPRATLAALAAGAVVVDAIRAATGVTEIGLVNLVFVWGFVQQLGFWYADGWFKARPAWQLITLAAASYLLLWPGVGAGWYSPDMLVNLNPPTVPLALLGIAQLSLLTFLHRPLSALMRTRVAQNVVGLIGSRAMTVYLWHLPVIVAVAGLTLLIPSAAPEPASGAWWWTRIPVFVVVLVLVWLVTIPLARFETVSPAIPVGSRRPSPVAIVAAAVLAIAPPFAVMQFFLDLPIALWGSVALAASVLLVRARGRRQKGQTSGTYSTANAR</sequence>